<accession>A0A8S5SZA9</accession>
<reference evidence="1" key="1">
    <citation type="journal article" date="2021" name="Proc. Natl. Acad. Sci. U.S.A.">
        <title>A Catalog of Tens of Thousands of Viruses from Human Metagenomes Reveals Hidden Associations with Chronic Diseases.</title>
        <authorList>
            <person name="Tisza M.J."/>
            <person name="Buck C.B."/>
        </authorList>
    </citation>
    <scope>NUCLEOTIDE SEQUENCE</scope>
    <source>
        <strain evidence="1">CtKPn8</strain>
    </source>
</reference>
<name>A0A8S5SZA9_9CAUD</name>
<evidence type="ECO:0000313" key="1">
    <source>
        <dbReference type="EMBL" id="DAF55874.1"/>
    </source>
</evidence>
<sequence>MNYPKLVRKEQCKTDIHVVLYGEGTTEDGEPIIALEDDFKCNYQDKAKRVLSAEKVVIQLTAKAYFVGDIAPDLAVISGGLVTVFGETRSIYQGSKARNPDGTVNFTELEIM</sequence>
<dbReference type="EMBL" id="BK032702">
    <property type="protein sequence ID" value="DAF55874.1"/>
    <property type="molecule type" value="Genomic_DNA"/>
</dbReference>
<proteinExistence type="predicted"/>
<organism evidence="1">
    <name type="scientific">Myoviridae sp. ctKPn8</name>
    <dbReference type="NCBI Taxonomy" id="2827676"/>
    <lineage>
        <taxon>Viruses</taxon>
        <taxon>Duplodnaviria</taxon>
        <taxon>Heunggongvirae</taxon>
        <taxon>Uroviricota</taxon>
        <taxon>Caudoviricetes</taxon>
    </lineage>
</organism>
<protein>
    <submittedName>
        <fullName evidence="1">Minor capsid protein</fullName>
    </submittedName>
</protein>